<dbReference type="GO" id="GO:0008270">
    <property type="term" value="F:zinc ion binding"/>
    <property type="evidence" value="ECO:0007669"/>
    <property type="project" value="InterPro"/>
</dbReference>
<protein>
    <submittedName>
        <fullName evidence="5">Methionine synthase</fullName>
    </submittedName>
</protein>
<reference evidence="5" key="1">
    <citation type="submission" date="2020-07" db="EMBL/GenBank/DDBJ databases">
        <title>Huge and variable diversity of episymbiotic CPR bacteria and DPANN archaea in groundwater ecosystems.</title>
        <authorList>
            <person name="He C.Y."/>
            <person name="Keren R."/>
            <person name="Whittaker M."/>
            <person name="Farag I.F."/>
            <person name="Doudna J."/>
            <person name="Cate J.H.D."/>
            <person name="Banfield J.F."/>
        </authorList>
    </citation>
    <scope>NUCLEOTIDE SEQUENCE</scope>
    <source>
        <strain evidence="5">NC_groundwater_717_Ag_S-0.2um_59_8</strain>
    </source>
</reference>
<dbReference type="AlphaFoldDB" id="A0A932M0E0"/>
<dbReference type="GO" id="GO:0009086">
    <property type="term" value="P:methionine biosynthetic process"/>
    <property type="evidence" value="ECO:0007669"/>
    <property type="project" value="InterPro"/>
</dbReference>
<evidence type="ECO:0000256" key="1">
    <source>
        <dbReference type="ARBA" id="ARBA00001947"/>
    </source>
</evidence>
<dbReference type="InterPro" id="IPR002629">
    <property type="entry name" value="Met_Synth_C/arc"/>
</dbReference>
<dbReference type="SUPFAM" id="SSF51726">
    <property type="entry name" value="UROD/MetE-like"/>
    <property type="match status" value="1"/>
</dbReference>
<comment type="cofactor">
    <cofactor evidence="1">
        <name>Zn(2+)</name>
        <dbReference type="ChEBI" id="CHEBI:29105"/>
    </cofactor>
</comment>
<feature type="non-terminal residue" evidence="5">
    <location>
        <position position="194"/>
    </location>
</feature>
<dbReference type="Gene3D" id="3.20.20.210">
    <property type="match status" value="1"/>
</dbReference>
<evidence type="ECO:0000259" key="4">
    <source>
        <dbReference type="Pfam" id="PF01717"/>
    </source>
</evidence>
<dbReference type="CDD" id="cd03311">
    <property type="entry name" value="CIMS_C_terminal_like"/>
    <property type="match status" value="1"/>
</dbReference>
<evidence type="ECO:0000313" key="6">
    <source>
        <dbReference type="Proteomes" id="UP000741360"/>
    </source>
</evidence>
<accession>A0A932M0E0</accession>
<dbReference type="InterPro" id="IPR038071">
    <property type="entry name" value="UROD/MetE-like_sf"/>
</dbReference>
<keyword evidence="2" id="KW-0479">Metal-binding</keyword>
<dbReference type="Proteomes" id="UP000741360">
    <property type="component" value="Unassembled WGS sequence"/>
</dbReference>
<evidence type="ECO:0000256" key="3">
    <source>
        <dbReference type="ARBA" id="ARBA00022833"/>
    </source>
</evidence>
<dbReference type="GO" id="GO:0003871">
    <property type="term" value="F:5-methyltetrahydropteroyltriglutamate-homocysteine S-methyltransferase activity"/>
    <property type="evidence" value="ECO:0007669"/>
    <property type="project" value="InterPro"/>
</dbReference>
<evidence type="ECO:0000313" key="5">
    <source>
        <dbReference type="EMBL" id="MBI3013856.1"/>
    </source>
</evidence>
<evidence type="ECO:0000256" key="2">
    <source>
        <dbReference type="ARBA" id="ARBA00022723"/>
    </source>
</evidence>
<dbReference type="Pfam" id="PF01717">
    <property type="entry name" value="Meth_synt_2"/>
    <property type="match status" value="1"/>
</dbReference>
<name>A0A932M0E0_UNCTE</name>
<keyword evidence="3" id="KW-0862">Zinc</keyword>
<feature type="domain" description="Cobalamin-independent methionine synthase MetE C-terminal/archaeal" evidence="4">
    <location>
        <begin position="8"/>
        <end position="184"/>
    </location>
</feature>
<dbReference type="EMBL" id="JACPSX010000035">
    <property type="protein sequence ID" value="MBI3013856.1"/>
    <property type="molecule type" value="Genomic_DNA"/>
</dbReference>
<proteinExistence type="predicted"/>
<gene>
    <name evidence="5" type="ORF">HYY65_02045</name>
</gene>
<dbReference type="PANTHER" id="PTHR30519">
    <property type="entry name" value="5-METHYLTETRAHYDROPTEROYLTRIGLUTAMATE--HOMOCYSTEINE METHYLTRANSFERASE"/>
    <property type="match status" value="1"/>
</dbReference>
<organism evidence="5 6">
    <name type="scientific">Tectimicrobiota bacterium</name>
    <dbReference type="NCBI Taxonomy" id="2528274"/>
    <lineage>
        <taxon>Bacteria</taxon>
        <taxon>Pseudomonadati</taxon>
        <taxon>Nitrospinota/Tectimicrobiota group</taxon>
        <taxon>Candidatus Tectimicrobiota</taxon>
    </lineage>
</organism>
<sequence>MRPLSPKLPTTSVGSFPKPENLMKARALFQKGKISPQELNKLEREATEFWIRTQEEMDYDLLVDGEMYRGDMATYFAENIKGCVISEPVRSYGNRYYKKPIIVGPIERPRSITVEWFQFAQSLTSRPIIGMLTGPYTLMDWSFNEYYPNRARAAQAWAEVIRLEAQELEAAGARFIQIDEPAISARVDELNLAI</sequence>
<comment type="caution">
    <text evidence="5">The sequence shown here is derived from an EMBL/GenBank/DDBJ whole genome shotgun (WGS) entry which is preliminary data.</text>
</comment>